<feature type="compositionally biased region" description="Low complexity" evidence="1">
    <location>
        <begin position="1084"/>
        <end position="1093"/>
    </location>
</feature>
<sequence>AAVSTALPGSTRPARPRLRRRHGNLRTAVRAHRRGFRGRDAGGLQRLPGDQQAGRDRGDPRLVHGSRRRRAGDGHLPLQPHHAARVRAAGPRARDQRGRGLAGPPRGRSLLHAREAALRGRLHRPQRLPAVGERPHAGEHHLRPARPRVPGAGGGADRGRGGRAAGGDLAGHPGGEGGHLRMPRRHPRVRAPRRAAGAGDAGHLRPHAAGHGHRGGHGDAGVVAGRRGGAQLLHRARAHAAAHPLPGRERAPPRLVHPQRGDSAQRRRRGGVPAGAGALRGAARRVRERARRARGGRLLRHHAGAHPRAGGARGRREAEAQRGSLRPPALLRHPRHGPDPGAAAHHDRRAGQRAGEPQGQAPPAERRLRRRAGCGPRPDGERRARAGRVRGPHRAAGRGRADEDGGQAPVAGSGCAALHRQHRGARDRSGAEAIAGARHRQLHQPGERARALRRGAPGRGGARCGGDRADHRPRPGRDVQDARDQAGGRPEDPRHRGGRVRAAAVGPDLRRAHLHAGHGRRGVPQVGRGDHRGDPRHQGGAPRCADHAGRVQRVVRPVAGGARGAQLRVPAPLRGGGAGHGHHQPRARQAVLRDPGRRAQARQRPDLRPAHAGARPAGRVHRLLREHQHGGGVGRRPHRRHGAGGSAALEDPAPQEGRGGGVDRPRRGEAGRRARAERRAAAGHEGSGRQVRCRRADPPLRAAERGGDEARGGPAGELPGEGGGADQGEGGAGHGVRRRARHRQEPGEYHPHQQRLHGVRPRQAGARQHHHREGAGGGRGRHRPVGAPGLHLQADAAVRAGAAQARPQLPAAGGGRGHQPVVRARRGAGGRRNALPGRDVLLQGRLRGPVHHGQPDGGERHRVRARAQRGDAPPLRRLRRGQEQGQGDAPRFAREPGRRPRGRPHAPLLGVEGACQPPRGGRGGLHRPQHAVPDAVGRAQPQGRGVGPPGARGLRAAPGALRAGGAHAGVAAPAGDLRLLPGGARRRRGGGVRSQGPRPRGGPLRLPAPGRPRGAVPGGLLPPAGRRRPQGRPPAAGGDERRPRGGVHRAPHEGRRLQRGLLPARLQCADGRGRRRAGQPPRPRGAGNRRAARPALLVGLPGLPRRGAARAALQAAPGEGVHRRRADGGVPAGPGAVDGRAGRAPPGGEVLLDRQGV</sequence>
<proteinExistence type="predicted"/>
<feature type="compositionally biased region" description="Basic and acidic residues" evidence="1">
    <location>
        <begin position="133"/>
        <end position="142"/>
    </location>
</feature>
<feature type="compositionally biased region" description="Low complexity" evidence="1">
    <location>
        <begin position="1133"/>
        <end position="1148"/>
    </location>
</feature>
<feature type="compositionally biased region" description="Basic and acidic residues" evidence="1">
    <location>
        <begin position="528"/>
        <end position="537"/>
    </location>
</feature>
<feature type="compositionally biased region" description="Basic residues" evidence="1">
    <location>
        <begin position="282"/>
        <end position="305"/>
    </location>
</feature>
<feature type="compositionally biased region" description="Basic residues" evidence="1">
    <location>
        <begin position="385"/>
        <end position="397"/>
    </location>
</feature>
<gene>
    <name evidence="2" type="ORF">AVDCRST_MAG68-1092</name>
</gene>
<feature type="compositionally biased region" description="Basic residues" evidence="1">
    <location>
        <begin position="512"/>
        <end position="521"/>
    </location>
</feature>
<keyword evidence="2" id="KW-0808">Transferase</keyword>
<feature type="region of interest" description="Disordered" evidence="1">
    <location>
        <begin position="1109"/>
        <end position="1157"/>
    </location>
</feature>
<feature type="region of interest" description="Disordered" evidence="1">
    <location>
        <begin position="1"/>
        <end position="788"/>
    </location>
</feature>
<feature type="compositionally biased region" description="Low complexity" evidence="1">
    <location>
        <begin position="220"/>
        <end position="233"/>
    </location>
</feature>
<feature type="non-terminal residue" evidence="2">
    <location>
        <position position="1157"/>
    </location>
</feature>
<evidence type="ECO:0000313" key="2">
    <source>
        <dbReference type="EMBL" id="CAA9309528.1"/>
    </source>
</evidence>
<dbReference type="GO" id="GO:0008705">
    <property type="term" value="F:methionine synthase activity"/>
    <property type="evidence" value="ECO:0007669"/>
    <property type="project" value="UniProtKB-EC"/>
</dbReference>
<feature type="compositionally biased region" description="Basic residues" evidence="1">
    <location>
        <begin position="14"/>
        <end position="36"/>
    </location>
</feature>
<feature type="compositionally biased region" description="Gly residues" evidence="1">
    <location>
        <begin position="713"/>
        <end position="734"/>
    </location>
</feature>
<feature type="compositionally biased region" description="Basic and acidic residues" evidence="1">
    <location>
        <begin position="53"/>
        <end position="62"/>
    </location>
</feature>
<feature type="compositionally biased region" description="Low complexity" evidence="1">
    <location>
        <begin position="994"/>
        <end position="1024"/>
    </location>
</feature>
<feature type="compositionally biased region" description="Basic residues" evidence="1">
    <location>
        <begin position="204"/>
        <end position="215"/>
    </location>
</feature>
<feature type="compositionally biased region" description="Low complexity" evidence="1">
    <location>
        <begin position="1109"/>
        <end position="1118"/>
    </location>
</feature>
<name>A0A6J4KLZ5_9BACT</name>
<feature type="region of interest" description="Disordered" evidence="1">
    <location>
        <begin position="976"/>
        <end position="1093"/>
    </location>
</feature>
<dbReference type="AlphaFoldDB" id="A0A6J4KLZ5"/>
<accession>A0A6J4KLZ5</accession>
<protein>
    <submittedName>
        <fullName evidence="2">5-methyltetrahydrofolate--homocysteine methyltransferase</fullName>
        <ecNumber evidence="2">2.1.1.13</ecNumber>
    </submittedName>
</protein>
<feature type="compositionally biased region" description="Basic and acidic residues" evidence="1">
    <location>
        <begin position="661"/>
        <end position="682"/>
    </location>
</feature>
<dbReference type="GO" id="GO:0032259">
    <property type="term" value="P:methylation"/>
    <property type="evidence" value="ECO:0007669"/>
    <property type="project" value="UniProtKB-KW"/>
</dbReference>
<keyword evidence="2" id="KW-0489">Methyltransferase</keyword>
<feature type="compositionally biased region" description="Gly residues" evidence="1">
    <location>
        <begin position="151"/>
        <end position="177"/>
    </location>
</feature>
<reference evidence="2" key="1">
    <citation type="submission" date="2020-02" db="EMBL/GenBank/DDBJ databases">
        <authorList>
            <person name="Meier V. D."/>
        </authorList>
    </citation>
    <scope>NUCLEOTIDE SEQUENCE</scope>
    <source>
        <strain evidence="2">AVDCRST_MAG68</strain>
    </source>
</reference>
<feature type="compositionally biased region" description="Basic residues" evidence="1">
    <location>
        <begin position="181"/>
        <end position="193"/>
    </location>
</feature>
<evidence type="ECO:0000256" key="1">
    <source>
        <dbReference type="SAM" id="MobiDB-lite"/>
    </source>
</evidence>
<feature type="compositionally biased region" description="Basic and acidic residues" evidence="1">
    <location>
        <begin position="465"/>
        <end position="495"/>
    </location>
</feature>
<dbReference type="EC" id="2.1.1.13" evidence="2"/>
<feature type="non-terminal residue" evidence="2">
    <location>
        <position position="1"/>
    </location>
</feature>
<feature type="region of interest" description="Disordered" evidence="1">
    <location>
        <begin position="800"/>
        <end position="957"/>
    </location>
</feature>
<feature type="compositionally biased region" description="Basic and acidic residues" evidence="1">
    <location>
        <begin position="694"/>
        <end position="711"/>
    </location>
</feature>
<dbReference type="EMBL" id="CADCTW010000064">
    <property type="protein sequence ID" value="CAA9309528.1"/>
    <property type="molecule type" value="Genomic_DNA"/>
</dbReference>
<organism evidence="2">
    <name type="scientific">uncultured Gemmatimonadota bacterium</name>
    <dbReference type="NCBI Taxonomy" id="203437"/>
    <lineage>
        <taxon>Bacteria</taxon>
        <taxon>Pseudomonadati</taxon>
        <taxon>Gemmatimonadota</taxon>
        <taxon>environmental samples</taxon>
    </lineage>
</organism>